<sequence length="22" mass="2491">MNPLVVGSLKKDVQFRSFSLPK</sequence>
<name>A0A0K2V5X9_LEPSM</name>
<protein>
    <submittedName>
        <fullName evidence="1">Uncharacterized protein</fullName>
    </submittedName>
</protein>
<organism evidence="1">
    <name type="scientific">Lepeophtheirus salmonis</name>
    <name type="common">Salmon louse</name>
    <name type="synonym">Caligus salmonis</name>
    <dbReference type="NCBI Taxonomy" id="72036"/>
    <lineage>
        <taxon>Eukaryota</taxon>
        <taxon>Metazoa</taxon>
        <taxon>Ecdysozoa</taxon>
        <taxon>Arthropoda</taxon>
        <taxon>Crustacea</taxon>
        <taxon>Multicrustacea</taxon>
        <taxon>Hexanauplia</taxon>
        <taxon>Copepoda</taxon>
        <taxon>Siphonostomatoida</taxon>
        <taxon>Caligidae</taxon>
        <taxon>Lepeophtheirus</taxon>
    </lineage>
</organism>
<evidence type="ECO:0000313" key="1">
    <source>
        <dbReference type="EMBL" id="CDW45869.1"/>
    </source>
</evidence>
<reference evidence="1" key="1">
    <citation type="submission" date="2014-05" db="EMBL/GenBank/DDBJ databases">
        <authorList>
            <person name="Chronopoulou M."/>
        </authorList>
    </citation>
    <scope>NUCLEOTIDE SEQUENCE</scope>
    <source>
        <tissue evidence="1">Whole organism</tissue>
    </source>
</reference>
<proteinExistence type="predicted"/>
<dbReference type="EMBL" id="HACA01028508">
    <property type="protein sequence ID" value="CDW45869.1"/>
    <property type="molecule type" value="Transcribed_RNA"/>
</dbReference>
<accession>A0A0K2V5X9</accession>
<dbReference type="AlphaFoldDB" id="A0A0K2V5X9"/>